<reference evidence="1 2" key="1">
    <citation type="submission" date="2021-01" db="EMBL/GenBank/DDBJ databases">
        <title>Sequencing the genomes of 1000 actinobacteria strains.</title>
        <authorList>
            <person name="Klenk H.-P."/>
        </authorList>
    </citation>
    <scope>NUCLEOTIDE SEQUENCE [LARGE SCALE GENOMIC DNA]</scope>
    <source>
        <strain evidence="1 2">DSM 100204</strain>
    </source>
</reference>
<protein>
    <submittedName>
        <fullName evidence="1">RNA-binding Zn ribbon-like protein</fullName>
    </submittedName>
</protein>
<dbReference type="Proteomes" id="UP000764837">
    <property type="component" value="Unassembled WGS sequence"/>
</dbReference>
<dbReference type="EMBL" id="JAFBBP010000001">
    <property type="protein sequence ID" value="MBM7490116.1"/>
    <property type="molecule type" value="Genomic_DNA"/>
</dbReference>
<evidence type="ECO:0000313" key="2">
    <source>
        <dbReference type="Proteomes" id="UP000764837"/>
    </source>
</evidence>
<gene>
    <name evidence="1" type="ORF">JOD64_001338</name>
</gene>
<comment type="caution">
    <text evidence="1">The sequence shown here is derived from an EMBL/GenBank/DDBJ whole genome shotgun (WGS) entry which is preliminary data.</text>
</comment>
<accession>A0ABS2LPK8</accession>
<organism evidence="1 2">
    <name type="scientific">Micromonospora luteifusca</name>
    <dbReference type="NCBI Taxonomy" id="709860"/>
    <lineage>
        <taxon>Bacteria</taxon>
        <taxon>Bacillati</taxon>
        <taxon>Actinomycetota</taxon>
        <taxon>Actinomycetes</taxon>
        <taxon>Micromonosporales</taxon>
        <taxon>Micromonosporaceae</taxon>
        <taxon>Micromonospora</taxon>
    </lineage>
</organism>
<keyword evidence="2" id="KW-1185">Reference proteome</keyword>
<proteinExistence type="predicted"/>
<sequence length="300" mass="33668">MPQSQVRFIKAYVMHGRTAEGLLDYPEFFRWLANLPYGRTRIDVSSDLVLAIVRSVERQGMYHFRFVSGNPRDVPILYDESTGTTLQGRTPEGTWLVQSTRVSVAPEERCVFIESRRVGVGATNLERYFNNIARNLGFVEKLQVDLSPMPSPSFEEDINQLVRIREAALVVARPNSDWDDSSDLLSRLADDSNAGEAEMVVKAARGKSLSRTSGAIRLVKQHLREGLNNLRNIRVVGRREGEAADRVLTLEKHQMRTTTRINSAAPQEEQDEQVFAAAEELAEVALPLVRERAEQASGTS</sequence>
<name>A0ABS2LPK8_9ACTN</name>
<dbReference type="RefSeq" id="WP_204941425.1">
    <property type="nucleotide sequence ID" value="NZ_JAFBBP010000001.1"/>
</dbReference>
<evidence type="ECO:0000313" key="1">
    <source>
        <dbReference type="EMBL" id="MBM7490116.1"/>
    </source>
</evidence>